<reference evidence="4" key="3">
    <citation type="submission" date="2014-06" db="EMBL/GenBank/DDBJ databases">
        <authorList>
            <person name="Berkman P.J."/>
        </authorList>
    </citation>
    <scope>NUCLEOTIDE SEQUENCE [LARGE SCALE GENOMIC DNA]</scope>
</reference>
<protein>
    <submittedName>
        <fullName evidence="2">Uncharacterized protein</fullName>
    </submittedName>
</protein>
<accession>A0A0F7S000</accession>
<keyword evidence="4" id="KW-1185">Reference proteome</keyword>
<sequence length="496" mass="54510">MQATLSEYSRSEDDESVVTYDLSVTAISNRYLAASDVHMHKERVLHRYVSDSHLAASLAQRAAGADLMLDVRHSQQRLGQRRQLILEPSTYRTSPSGRAAQQTTVLKAGSYLEMFPMPNPRAASGLLRKIDVPKSLAPELEELDVTREADALEAAWDDESCTDGFTPRMDQSELFAEQPSEAGQANAMEDRFEVDALRRQVEQLQMALQLQSQQLARAESEKMQAHFRPRLSQHRPQQAAYLQGPPSPPPTGPPPQPSLSRGVQAVHPASMQALLQPRPSTAMPSTHYVPATPTADATPQRFYYERLTTASTVTHPFADRHEAETSHSFSPSPSTNPTLVDLDKFDHLNRKVAELEQLIEAINVNNRPAPLNPPQPPQTVEFDRTVSRATSTPDSAAFQFNTTRPPSLTPSSSIRSSTSIIPTPKETKGGKFAAVLGLKKSSTSNGKGNGSSLSVPSETSTRVSWSRKRTEKVAQPKVKVRQGPGRGRMVIRETAA</sequence>
<feature type="compositionally biased region" description="Polar residues" evidence="1">
    <location>
        <begin position="455"/>
        <end position="464"/>
    </location>
</feature>
<evidence type="ECO:0000313" key="2">
    <source>
        <dbReference type="EMBL" id="CDS00252.1"/>
    </source>
</evidence>
<feature type="region of interest" description="Disordered" evidence="1">
    <location>
        <begin position="389"/>
        <end position="426"/>
    </location>
</feature>
<feature type="region of interest" description="Disordered" evidence="1">
    <location>
        <begin position="219"/>
        <end position="265"/>
    </location>
</feature>
<proteinExistence type="predicted"/>
<dbReference type="EMBL" id="LK056686">
    <property type="protein sequence ID" value="CDU25476.1"/>
    <property type="molecule type" value="Genomic_DNA"/>
</dbReference>
<feature type="region of interest" description="Disordered" evidence="1">
    <location>
        <begin position="440"/>
        <end position="496"/>
    </location>
</feature>
<evidence type="ECO:0000313" key="3">
    <source>
        <dbReference type="EMBL" id="CDU25476.1"/>
    </source>
</evidence>
<dbReference type="OrthoDB" id="2555956at2759"/>
<feature type="compositionally biased region" description="Low complexity" evidence="1">
    <location>
        <begin position="440"/>
        <end position="454"/>
    </location>
</feature>
<evidence type="ECO:0000313" key="4">
    <source>
        <dbReference type="Proteomes" id="UP000242770"/>
    </source>
</evidence>
<gene>
    <name evidence="2" type="primary">SSCI39060.1</name>
    <name evidence="3" type="ORF">SPSC_05369</name>
</gene>
<reference evidence="3" key="1">
    <citation type="submission" date="2014-06" db="EMBL/GenBank/DDBJ databases">
        <authorList>
            <person name="Ju J."/>
            <person name="Zhang J."/>
        </authorList>
    </citation>
    <scope>NUCLEOTIDE SEQUENCE</scope>
    <source>
        <strain evidence="3">SscI8</strain>
    </source>
</reference>
<feature type="compositionally biased region" description="Low complexity" evidence="1">
    <location>
        <begin position="402"/>
        <end position="424"/>
    </location>
</feature>
<feature type="compositionally biased region" description="Pro residues" evidence="1">
    <location>
        <begin position="245"/>
        <end position="257"/>
    </location>
</feature>
<dbReference type="EMBL" id="CCFA01002287">
    <property type="protein sequence ID" value="CDS00252.1"/>
    <property type="molecule type" value="Genomic_DNA"/>
</dbReference>
<evidence type="ECO:0000256" key="1">
    <source>
        <dbReference type="SAM" id="MobiDB-lite"/>
    </source>
</evidence>
<dbReference type="Proteomes" id="UP000242770">
    <property type="component" value="Unassembled WGS sequence"/>
</dbReference>
<feature type="compositionally biased region" description="Polar residues" evidence="1">
    <location>
        <begin position="389"/>
        <end position="401"/>
    </location>
</feature>
<organism evidence="2 4">
    <name type="scientific">Sporisorium scitamineum</name>
    <dbReference type="NCBI Taxonomy" id="49012"/>
    <lineage>
        <taxon>Eukaryota</taxon>
        <taxon>Fungi</taxon>
        <taxon>Dikarya</taxon>
        <taxon>Basidiomycota</taxon>
        <taxon>Ustilaginomycotina</taxon>
        <taxon>Ustilaginomycetes</taxon>
        <taxon>Ustilaginales</taxon>
        <taxon>Ustilaginaceae</taxon>
        <taxon>Sporisorium</taxon>
    </lineage>
</organism>
<name>A0A0F7S000_9BASI</name>
<reference evidence="2" key="2">
    <citation type="submission" date="2014-06" db="EMBL/GenBank/DDBJ databases">
        <authorList>
            <person name="Berkman J.Paul."/>
        </authorList>
    </citation>
    <scope>NUCLEOTIDE SEQUENCE [LARGE SCALE GENOMIC DNA]</scope>
</reference>
<dbReference type="AlphaFoldDB" id="A0A0F7S000"/>